<protein>
    <submittedName>
        <fullName evidence="2">Cupin</fullName>
    </submittedName>
</protein>
<gene>
    <name evidence="2" type="ORF">A3841_19625</name>
</gene>
<dbReference type="Proteomes" id="UP000186551">
    <property type="component" value="Unassembled WGS sequence"/>
</dbReference>
<name>A0A1Q5PEN0_9BACT</name>
<dbReference type="EMBL" id="LVWA01000005">
    <property type="protein sequence ID" value="OKL40602.1"/>
    <property type="molecule type" value="Genomic_DNA"/>
</dbReference>
<dbReference type="InterPro" id="IPR014710">
    <property type="entry name" value="RmlC-like_jellyroll"/>
</dbReference>
<comment type="caution">
    <text evidence="2">The sequence shown here is derived from an EMBL/GenBank/DDBJ whole genome shotgun (WGS) entry which is preliminary data.</text>
</comment>
<organism evidence="2 3">
    <name type="scientific">Pontibacter flavimaris</name>
    <dbReference type="NCBI Taxonomy" id="1797110"/>
    <lineage>
        <taxon>Bacteria</taxon>
        <taxon>Pseudomonadati</taxon>
        <taxon>Bacteroidota</taxon>
        <taxon>Cytophagia</taxon>
        <taxon>Cytophagales</taxon>
        <taxon>Hymenobacteraceae</taxon>
        <taxon>Pontibacter</taxon>
    </lineage>
</organism>
<evidence type="ECO:0000313" key="2">
    <source>
        <dbReference type="EMBL" id="OKL40602.1"/>
    </source>
</evidence>
<dbReference type="SUPFAM" id="SSF51182">
    <property type="entry name" value="RmlC-like cupins"/>
    <property type="match status" value="1"/>
</dbReference>
<evidence type="ECO:0000313" key="3">
    <source>
        <dbReference type="Proteomes" id="UP000186551"/>
    </source>
</evidence>
<dbReference type="STRING" id="1797110.A3841_19625"/>
<keyword evidence="3" id="KW-1185">Reference proteome</keyword>
<dbReference type="Gene3D" id="2.60.120.10">
    <property type="entry name" value="Jelly Rolls"/>
    <property type="match status" value="1"/>
</dbReference>
<sequence>MRRIVAPGKQGTEPALAYWHVWTDDKGISRQTRCDLTAFVKESIGGGADPQWNDHLLTSGAKVLFTELPVGWVGTWHENPKPQWIIPLSGRWYVETMDGQRVEMGPGDISFGGDQNTKEDEKGRKGHLSGTIGEQPAVLMIVQLTDAKWTGAKPGDFS</sequence>
<feature type="region of interest" description="Disordered" evidence="1">
    <location>
        <begin position="104"/>
        <end position="130"/>
    </location>
</feature>
<evidence type="ECO:0000256" key="1">
    <source>
        <dbReference type="SAM" id="MobiDB-lite"/>
    </source>
</evidence>
<dbReference type="InterPro" id="IPR011051">
    <property type="entry name" value="RmlC_Cupin_sf"/>
</dbReference>
<dbReference type="CDD" id="cd07009">
    <property type="entry name" value="cupin_BLL0285-like"/>
    <property type="match status" value="1"/>
</dbReference>
<reference evidence="2 3" key="1">
    <citation type="submission" date="2016-03" db="EMBL/GenBank/DDBJ databases">
        <title>Genome sequence of Pontibacter sp. nov., of the family cytophagaceae, isolated from marine sediment of the Yellow Sea, China.</title>
        <authorList>
            <person name="Zhang G."/>
            <person name="Zhang R."/>
        </authorList>
    </citation>
    <scope>NUCLEOTIDE SEQUENCE [LARGE SCALE GENOMIC DNA]</scope>
    <source>
        <strain evidence="2 3">S10-8</strain>
    </source>
</reference>
<dbReference type="AlphaFoldDB" id="A0A1Q5PEN0"/>
<accession>A0A1Q5PEN0</accession>
<proteinExistence type="predicted"/>